<dbReference type="Gene3D" id="1.10.10.10">
    <property type="entry name" value="Winged helix-like DNA-binding domain superfamily/Winged helix DNA-binding domain"/>
    <property type="match status" value="1"/>
</dbReference>
<gene>
    <name evidence="6" type="ordered locus">Mpe_A0778</name>
</gene>
<organism evidence="6 7">
    <name type="scientific">Methylibium petroleiphilum (strain ATCC BAA-1232 / LMG 22953 / PM1)</name>
    <dbReference type="NCBI Taxonomy" id="420662"/>
    <lineage>
        <taxon>Bacteria</taxon>
        <taxon>Pseudomonadati</taxon>
        <taxon>Pseudomonadota</taxon>
        <taxon>Betaproteobacteria</taxon>
        <taxon>Burkholderiales</taxon>
        <taxon>Sphaerotilaceae</taxon>
        <taxon>Methylibium</taxon>
    </lineage>
</organism>
<evidence type="ECO:0000313" key="6">
    <source>
        <dbReference type="EMBL" id="ABM93740.1"/>
    </source>
</evidence>
<dbReference type="GO" id="GO:0003677">
    <property type="term" value="F:DNA binding"/>
    <property type="evidence" value="ECO:0007669"/>
    <property type="project" value="UniProtKB-KW"/>
</dbReference>
<dbReference type="Pfam" id="PF07729">
    <property type="entry name" value="FCD"/>
    <property type="match status" value="1"/>
</dbReference>
<feature type="domain" description="HTH gntR-type" evidence="5">
    <location>
        <begin position="34"/>
        <end position="101"/>
    </location>
</feature>
<dbReference type="Gene3D" id="1.20.120.530">
    <property type="entry name" value="GntR ligand-binding domain-like"/>
    <property type="match status" value="1"/>
</dbReference>
<evidence type="ECO:0000256" key="4">
    <source>
        <dbReference type="SAM" id="MobiDB-lite"/>
    </source>
</evidence>
<dbReference type="SUPFAM" id="SSF48008">
    <property type="entry name" value="GntR ligand-binding domain-like"/>
    <property type="match status" value="1"/>
</dbReference>
<dbReference type="eggNOG" id="COG1802">
    <property type="taxonomic scope" value="Bacteria"/>
</dbReference>
<dbReference type="KEGG" id="mpt:Mpe_A0778"/>
<dbReference type="InterPro" id="IPR000524">
    <property type="entry name" value="Tscrpt_reg_HTH_GntR"/>
</dbReference>
<dbReference type="PANTHER" id="PTHR43537:SF53">
    <property type="entry name" value="HTH-TYPE TRANSCRIPTIONAL REPRESSOR NANR"/>
    <property type="match status" value="1"/>
</dbReference>
<sequence length="253" mass="27941">MPRTAAAPLQALKPAPSRRHRAGAAARAAPEADTSATQRIVDAITTAIVERRLMPGTKLAEQKIADLFKVSRTLVRQALNQLSRDRLVTLEPARGAFVARPGVQEARQVFEVRQMLEAAMVRKLCAVITDAQIAELRAHLRAEREAVLRTDVPGRTRLLADFHMILARMVGNEVLAQLLTDLLSRSSLISLMYQSSHSAEHSQAEHVALVDALERRDARAAVKLLDAHLRNVERNLRLNPRVHDLDAALRPAG</sequence>
<feature type="region of interest" description="Disordered" evidence="4">
    <location>
        <begin position="1"/>
        <end position="33"/>
    </location>
</feature>
<dbReference type="InterPro" id="IPR036388">
    <property type="entry name" value="WH-like_DNA-bd_sf"/>
</dbReference>
<keyword evidence="3" id="KW-0804">Transcription</keyword>
<accession>A2SDV1</accession>
<evidence type="ECO:0000259" key="5">
    <source>
        <dbReference type="PROSITE" id="PS50949"/>
    </source>
</evidence>
<dbReference type="Pfam" id="PF00392">
    <property type="entry name" value="GntR"/>
    <property type="match status" value="1"/>
</dbReference>
<dbReference type="RefSeq" id="WP_011828378.1">
    <property type="nucleotide sequence ID" value="NC_008825.1"/>
</dbReference>
<proteinExistence type="predicted"/>
<dbReference type="InterPro" id="IPR011711">
    <property type="entry name" value="GntR_C"/>
</dbReference>
<dbReference type="InterPro" id="IPR008920">
    <property type="entry name" value="TF_FadR/GntR_C"/>
</dbReference>
<keyword evidence="2" id="KW-0238">DNA-binding</keyword>
<dbReference type="SUPFAM" id="SSF46785">
    <property type="entry name" value="Winged helix' DNA-binding domain"/>
    <property type="match status" value="1"/>
</dbReference>
<dbReference type="PROSITE" id="PS50949">
    <property type="entry name" value="HTH_GNTR"/>
    <property type="match status" value="1"/>
</dbReference>
<keyword evidence="1" id="KW-0805">Transcription regulation</keyword>
<reference evidence="6 7" key="1">
    <citation type="journal article" date="2007" name="J. Bacteriol.">
        <title>Whole-genome analysis of the methyl tert-butyl ether-degrading beta-proteobacterium Methylibium petroleiphilum PM1.</title>
        <authorList>
            <person name="Kane S.R."/>
            <person name="Chakicherla A.Y."/>
            <person name="Chain P.S.G."/>
            <person name="Schmidt R."/>
            <person name="Shin M.W."/>
            <person name="Legler T.C."/>
            <person name="Scow K.M."/>
            <person name="Larimer F.W."/>
            <person name="Lucas S.M."/>
            <person name="Richardson P.M."/>
            <person name="Hristova K.R."/>
        </authorList>
    </citation>
    <scope>NUCLEOTIDE SEQUENCE [LARGE SCALE GENOMIC DNA]</scope>
    <source>
        <strain evidence="7">ATCC BAA-1232 / LMG 22953 / PM1</strain>
    </source>
</reference>
<dbReference type="PANTHER" id="PTHR43537">
    <property type="entry name" value="TRANSCRIPTIONAL REGULATOR, GNTR FAMILY"/>
    <property type="match status" value="1"/>
</dbReference>
<feature type="compositionally biased region" description="Low complexity" evidence="4">
    <location>
        <begin position="23"/>
        <end position="32"/>
    </location>
</feature>
<dbReference type="InterPro" id="IPR036390">
    <property type="entry name" value="WH_DNA-bd_sf"/>
</dbReference>
<dbReference type="HOGENOM" id="CLU_017584_5_0_4"/>
<dbReference type="SMART" id="SM00345">
    <property type="entry name" value="HTH_GNTR"/>
    <property type="match status" value="1"/>
</dbReference>
<keyword evidence="7" id="KW-1185">Reference proteome</keyword>
<evidence type="ECO:0000256" key="1">
    <source>
        <dbReference type="ARBA" id="ARBA00023015"/>
    </source>
</evidence>
<dbReference type="EMBL" id="CP000555">
    <property type="protein sequence ID" value="ABM93740.1"/>
    <property type="molecule type" value="Genomic_DNA"/>
</dbReference>
<evidence type="ECO:0000256" key="3">
    <source>
        <dbReference type="ARBA" id="ARBA00023163"/>
    </source>
</evidence>
<dbReference type="Proteomes" id="UP000000366">
    <property type="component" value="Chromosome"/>
</dbReference>
<evidence type="ECO:0000256" key="2">
    <source>
        <dbReference type="ARBA" id="ARBA00023125"/>
    </source>
</evidence>
<dbReference type="STRING" id="420662.Mpe_A0778"/>
<dbReference type="SMART" id="SM00895">
    <property type="entry name" value="FCD"/>
    <property type="match status" value="1"/>
</dbReference>
<protein>
    <submittedName>
        <fullName evidence="6">Transcriptional regulator, GntR family</fullName>
    </submittedName>
</protein>
<dbReference type="CDD" id="cd07377">
    <property type="entry name" value="WHTH_GntR"/>
    <property type="match status" value="1"/>
</dbReference>
<evidence type="ECO:0000313" key="7">
    <source>
        <dbReference type="Proteomes" id="UP000000366"/>
    </source>
</evidence>
<dbReference type="AlphaFoldDB" id="A2SDV1"/>
<feature type="compositionally biased region" description="Low complexity" evidence="4">
    <location>
        <begin position="1"/>
        <end position="15"/>
    </location>
</feature>
<name>A2SDV1_METPP</name>
<dbReference type="GO" id="GO:0003700">
    <property type="term" value="F:DNA-binding transcription factor activity"/>
    <property type="evidence" value="ECO:0007669"/>
    <property type="project" value="InterPro"/>
</dbReference>